<keyword evidence="2" id="KW-1185">Reference proteome</keyword>
<feature type="compositionally biased region" description="Basic and acidic residues" evidence="1">
    <location>
        <begin position="594"/>
        <end position="605"/>
    </location>
</feature>
<dbReference type="Gene3D" id="3.30.40.10">
    <property type="entry name" value="Zinc/RING finger domain, C3HC4 (zinc finger)"/>
    <property type="match status" value="1"/>
</dbReference>
<proteinExistence type="predicted"/>
<sequence length="927" mass="105767">MLFEPKLHSISAITVNKFIQPINEIAAHKEQQLRPLPGTRKRRRKNRFNINSLIIETQLQSSVEPITAATIEKILETTLPSISIIQEATTKVSAVTLKHLLKKAPTVKRGRGRPQQLTSSTTFNNETLPQQQEQKSPSNETTIRKRQRKQKICLRKSPPPSPSHDDEDDENDEESNDYINNEKIMNHNKDIIIKLSNDLNKNQIMNRKRNKKLIKNENGISLLQKIPEENIDKKVSRISGERNLKKLKKSCNSKSIVVSANGKQQQQQQKSIMMMADNNNKRNGQWQRISPVSSSSEQMPCLALSSSSSIEPTTTTTKLSKKLPQQQQQTKITSKESSSSSSTMIDSIIISPYNRHPSKKEKEKLKQIQNRDRKRLARLQKQSESILTKKNLIQSSSSSSSNNNSHNDKVKTNLNDDNDNDDDDDDDDDECCDIIAEIPAAAATSTSKEKAHVSDNDDDNKTSAPLSDKSLSSKKRLKKHNNNNNTTMPSSLSSNSTNSNDNHQSVDEIIEFVVEKYCQNNRKQNDNDVDILKKNVPKKKIKSKSDSDDRGLSLPATNDDNDEDDDSSDDGDYEPVDEKVKKKKSKNKKTKTKKSIENSTEHPISEDSTNINHTVNAFSDSIRRKLSLKYNGNIQPASSSSESLNLLNERRIIGPVIRIIRNELNNEKKKSKKSKMKITQEHSDHIDDDDLYTRIIMDSKLQYQLINKIDELPVTNQGITSSSLTSSTNISSSSSTTTSGSYLRSSAARLKKLKQNLIDACTEDRVDDWCCIFCQQRPNVNNLGYLYGPYYFNDDDADFNMNKNNNNHNNVNANFEIWFHEQCYLWTNIPMATPYRPINSHSLSIINEALKSYCYYCNKPGATITCSMNQCDRHYHHNHFYRNHRIDRLCFENMAIMPMLLHYPCAIELNYKFDDNNFIVYCPDHQL</sequence>
<feature type="compositionally biased region" description="Basic and acidic residues" evidence="1">
    <location>
        <begin position="360"/>
        <end position="371"/>
    </location>
</feature>
<dbReference type="Proteomes" id="UP000515146">
    <property type="component" value="Unplaced"/>
</dbReference>
<feature type="compositionally biased region" description="Acidic residues" evidence="1">
    <location>
        <begin position="559"/>
        <end position="575"/>
    </location>
</feature>
<feature type="region of interest" description="Disordered" evidence="1">
    <location>
        <begin position="442"/>
        <end position="502"/>
    </location>
</feature>
<dbReference type="OrthoDB" id="10029243at2759"/>
<evidence type="ECO:0000256" key="1">
    <source>
        <dbReference type="SAM" id="MobiDB-lite"/>
    </source>
</evidence>
<feature type="compositionally biased region" description="Polar residues" evidence="1">
    <location>
        <begin position="115"/>
        <end position="141"/>
    </location>
</feature>
<protein>
    <submittedName>
        <fullName evidence="3">Uncharacterized protein</fullName>
    </submittedName>
</protein>
<feature type="compositionally biased region" description="Low complexity" evidence="1">
    <location>
        <begin position="395"/>
        <end position="405"/>
    </location>
</feature>
<feature type="compositionally biased region" description="Low complexity" evidence="1">
    <location>
        <begin position="482"/>
        <end position="502"/>
    </location>
</feature>
<accession>A0A6P6XS26</accession>
<dbReference type="OMA" id="FENMAIM"/>
<feature type="region of interest" description="Disordered" evidence="1">
    <location>
        <begin position="282"/>
        <end position="430"/>
    </location>
</feature>
<dbReference type="InterPro" id="IPR013083">
    <property type="entry name" value="Znf_RING/FYVE/PHD"/>
</dbReference>
<feature type="compositionally biased region" description="Polar residues" evidence="1">
    <location>
        <begin position="380"/>
        <end position="394"/>
    </location>
</feature>
<evidence type="ECO:0000313" key="3">
    <source>
        <dbReference type="RefSeq" id="XP_027195661.1"/>
    </source>
</evidence>
<reference evidence="3" key="1">
    <citation type="submission" date="2025-08" db="UniProtKB">
        <authorList>
            <consortium name="RefSeq"/>
        </authorList>
    </citation>
    <scope>IDENTIFICATION</scope>
    <source>
        <strain evidence="3">Airmid</strain>
    </source>
</reference>
<name>A0A6P6XS26_DERPT</name>
<feature type="compositionally biased region" description="Basic residues" evidence="1">
    <location>
        <begin position="581"/>
        <end position="593"/>
    </location>
</feature>
<feature type="region of interest" description="Disordered" evidence="1">
    <location>
        <begin position="538"/>
        <end position="608"/>
    </location>
</feature>
<feature type="compositionally biased region" description="Basic residues" evidence="1">
    <location>
        <begin position="472"/>
        <end position="481"/>
    </location>
</feature>
<feature type="compositionally biased region" description="Polar residues" evidence="1">
    <location>
        <begin position="282"/>
        <end position="298"/>
    </location>
</feature>
<feature type="compositionally biased region" description="Low complexity" evidence="1">
    <location>
        <begin position="305"/>
        <end position="343"/>
    </location>
</feature>
<organism evidence="2 3">
    <name type="scientific">Dermatophagoides pteronyssinus</name>
    <name type="common">European house dust mite</name>
    <dbReference type="NCBI Taxonomy" id="6956"/>
    <lineage>
        <taxon>Eukaryota</taxon>
        <taxon>Metazoa</taxon>
        <taxon>Ecdysozoa</taxon>
        <taxon>Arthropoda</taxon>
        <taxon>Chelicerata</taxon>
        <taxon>Arachnida</taxon>
        <taxon>Acari</taxon>
        <taxon>Acariformes</taxon>
        <taxon>Sarcoptiformes</taxon>
        <taxon>Astigmata</taxon>
        <taxon>Psoroptidia</taxon>
        <taxon>Analgoidea</taxon>
        <taxon>Pyroglyphidae</taxon>
        <taxon>Dermatophagoidinae</taxon>
        <taxon>Dermatophagoides</taxon>
    </lineage>
</organism>
<feature type="compositionally biased region" description="Basic residues" evidence="1">
    <location>
        <begin position="144"/>
        <end position="154"/>
    </location>
</feature>
<dbReference type="RefSeq" id="XP_027195661.1">
    <property type="nucleotide sequence ID" value="XM_027339860.1"/>
</dbReference>
<feature type="compositionally biased region" description="Acidic residues" evidence="1">
    <location>
        <begin position="165"/>
        <end position="175"/>
    </location>
</feature>
<gene>
    <name evidence="3" type="primary">LOC113790225</name>
</gene>
<feature type="region of interest" description="Disordered" evidence="1">
    <location>
        <begin position="105"/>
        <end position="175"/>
    </location>
</feature>
<feature type="compositionally biased region" description="Basic and acidic residues" evidence="1">
    <location>
        <begin position="447"/>
        <end position="461"/>
    </location>
</feature>
<evidence type="ECO:0000313" key="2">
    <source>
        <dbReference type="Proteomes" id="UP000515146"/>
    </source>
</evidence>
<dbReference type="InParanoid" id="A0A6P6XS26"/>
<dbReference type="KEGG" id="dpte:113790225"/>
<dbReference type="AlphaFoldDB" id="A0A6P6XS26"/>
<feature type="compositionally biased region" description="Acidic residues" evidence="1">
    <location>
        <begin position="416"/>
        <end position="430"/>
    </location>
</feature>